<reference evidence="2" key="1">
    <citation type="submission" date="2019-02" db="EMBL/GenBank/DDBJ databases">
        <authorList>
            <person name="Gruber-Vodicka R. H."/>
            <person name="Seah K. B. B."/>
        </authorList>
    </citation>
    <scope>NUCLEOTIDE SEQUENCE</scope>
    <source>
        <strain evidence="3">BECK_BZ164</strain>
        <strain evidence="2">BECK_BZ165</strain>
    </source>
</reference>
<protein>
    <submittedName>
        <fullName evidence="2">Uncharacterized protein</fullName>
    </submittedName>
</protein>
<name>A0A450S8D8_9GAMM</name>
<dbReference type="EMBL" id="CAADFL010000055">
    <property type="protein sequence ID" value="VFK07969.1"/>
    <property type="molecule type" value="Genomic_DNA"/>
</dbReference>
<accession>A0A450S8D8</accession>
<organism evidence="2">
    <name type="scientific">Candidatus Kentrum sp. FM</name>
    <dbReference type="NCBI Taxonomy" id="2126340"/>
    <lineage>
        <taxon>Bacteria</taxon>
        <taxon>Pseudomonadati</taxon>
        <taxon>Pseudomonadota</taxon>
        <taxon>Gammaproteobacteria</taxon>
        <taxon>Candidatus Kentrum</taxon>
    </lineage>
</organism>
<gene>
    <name evidence="3" type="ORF">BECKFM1743B_GA0114221_100552</name>
    <name evidence="2" type="ORF">BECKFM1743C_GA0114222_1005510</name>
</gene>
<evidence type="ECO:0000313" key="2">
    <source>
        <dbReference type="EMBL" id="VFJ48145.1"/>
    </source>
</evidence>
<evidence type="ECO:0000256" key="1">
    <source>
        <dbReference type="SAM" id="MobiDB-lite"/>
    </source>
</evidence>
<dbReference type="AlphaFoldDB" id="A0A450S8D8"/>
<feature type="region of interest" description="Disordered" evidence="1">
    <location>
        <begin position="18"/>
        <end position="67"/>
    </location>
</feature>
<proteinExistence type="predicted"/>
<feature type="compositionally biased region" description="Basic and acidic residues" evidence="1">
    <location>
        <begin position="36"/>
        <end position="67"/>
    </location>
</feature>
<sequence length="119" mass="13593">MSILIFGLQDLGFTLKRLPKGLSSPVSSSSAFPPEDSGKRTSIETEQDPREENPGDSARREESEKEALTRALEQVRLRFEARKRALEEERAEIDARHQAQRRMLDEAFSQTLKERRAGH</sequence>
<dbReference type="EMBL" id="CAADFA010000055">
    <property type="protein sequence ID" value="VFJ48145.1"/>
    <property type="molecule type" value="Genomic_DNA"/>
</dbReference>
<evidence type="ECO:0000313" key="3">
    <source>
        <dbReference type="EMBL" id="VFK07969.1"/>
    </source>
</evidence>